<name>A0A0K8TVK8_BACLA</name>
<protein>
    <recommendedName>
        <fullName evidence="1">CHK kinase-like domain-containing protein</fullName>
    </recommendedName>
</protein>
<dbReference type="PANTHER" id="PTHR11012:SF4">
    <property type="entry name" value="LD42035P"/>
    <property type="match status" value="1"/>
</dbReference>
<dbReference type="OrthoDB" id="190089at2759"/>
<accession>A0A0K8TVK8</accession>
<evidence type="ECO:0000259" key="1">
    <source>
        <dbReference type="SMART" id="SM00587"/>
    </source>
</evidence>
<dbReference type="InterPro" id="IPR015897">
    <property type="entry name" value="CHK_kinase-like"/>
</dbReference>
<gene>
    <name evidence="2" type="ORF">c1_g2_i1</name>
</gene>
<dbReference type="Pfam" id="PF02958">
    <property type="entry name" value="EcKL"/>
    <property type="match status" value="1"/>
</dbReference>
<dbReference type="EMBL" id="GDHF01034023">
    <property type="protein sequence ID" value="JAI18291.1"/>
    <property type="molecule type" value="Transcribed_RNA"/>
</dbReference>
<dbReference type="AlphaFoldDB" id="A0A0K8TVK8"/>
<dbReference type="SMART" id="SM00587">
    <property type="entry name" value="CHK"/>
    <property type="match status" value="1"/>
</dbReference>
<organism evidence="2">
    <name type="scientific">Bactrocera latifrons</name>
    <name type="common">Malaysian fruit fly</name>
    <name type="synonym">Chaetodacus latifrons</name>
    <dbReference type="NCBI Taxonomy" id="174628"/>
    <lineage>
        <taxon>Eukaryota</taxon>
        <taxon>Metazoa</taxon>
        <taxon>Ecdysozoa</taxon>
        <taxon>Arthropoda</taxon>
        <taxon>Hexapoda</taxon>
        <taxon>Insecta</taxon>
        <taxon>Pterygota</taxon>
        <taxon>Neoptera</taxon>
        <taxon>Endopterygota</taxon>
        <taxon>Diptera</taxon>
        <taxon>Brachycera</taxon>
        <taxon>Muscomorpha</taxon>
        <taxon>Tephritoidea</taxon>
        <taxon>Tephritidae</taxon>
        <taxon>Bactrocera</taxon>
        <taxon>Bactrocera</taxon>
    </lineage>
</organism>
<proteinExistence type="predicted"/>
<evidence type="ECO:0000313" key="2">
    <source>
        <dbReference type="EMBL" id="JAI18291.1"/>
    </source>
</evidence>
<dbReference type="InterPro" id="IPR011009">
    <property type="entry name" value="Kinase-like_dom_sf"/>
</dbReference>
<sequence>MSKSRDNTHLNYIKEYVVPEILTKLQGETLLKLELQHASGLDGFMSALYNIKLHTQTSDGAKQRLLVAKFMKGDVSFRESSKSYIQFANEIFVYERALPAFAKVLAAAKLDITIDDWVPHPYVAKFGYIEGLSAAPGVRESVLVLEHLKPRGYVLGPRLYLTREHLLLMCRAIGQYHAISYALRLIDPAQLERLKSEILTLPFINDADPRDAQDNFYRYVYRAAFDRFYDFFDRKIDGNTFDKQNAVDLKLIERLRDLRAKYIEEPTRLLEKIRTGVVDNEQDKHFGAILHGDYNRNNVLFRYEAQEAGDAVAPKVADVKMIDFQEMRYGSPCLDLSFFMYMNTTEETRDAIWQEMLQTYHTNMFNTLQAAVKGNARVDAAQLAAYSFEAFQAHFKRYAFYGVMICLHFLPWMLSSEEECAKISHLFETNLRGEEFHRVSIEIGGDEVNMRLLAVLRHACKMGYMDEL</sequence>
<dbReference type="SUPFAM" id="SSF56112">
    <property type="entry name" value="Protein kinase-like (PK-like)"/>
    <property type="match status" value="1"/>
</dbReference>
<feature type="domain" description="CHK kinase-like" evidence="1">
    <location>
        <begin position="143"/>
        <end position="370"/>
    </location>
</feature>
<dbReference type="InterPro" id="IPR004119">
    <property type="entry name" value="EcKL"/>
</dbReference>
<dbReference type="PANTHER" id="PTHR11012">
    <property type="entry name" value="PROTEIN KINASE-LIKE DOMAIN-CONTAINING"/>
    <property type="match status" value="1"/>
</dbReference>
<reference evidence="2" key="1">
    <citation type="submission" date="2015-06" db="EMBL/GenBank/DDBJ databases">
        <authorList>
            <person name="Hoefler B.C."/>
            <person name="Straight P.D."/>
        </authorList>
    </citation>
    <scope>NUCLEOTIDE SEQUENCE</scope>
</reference>
<dbReference type="Gene3D" id="3.90.1200.10">
    <property type="match status" value="1"/>
</dbReference>